<feature type="region of interest" description="Disordered" evidence="1">
    <location>
        <begin position="26"/>
        <end position="48"/>
    </location>
</feature>
<dbReference type="Proteomes" id="UP000607653">
    <property type="component" value="Unassembled WGS sequence"/>
</dbReference>
<dbReference type="AlphaFoldDB" id="A0A822YB27"/>
<protein>
    <submittedName>
        <fullName evidence="2">Uncharacterized protein</fullName>
    </submittedName>
</protein>
<dbReference type="EMBL" id="DUZY01000002">
    <property type="protein sequence ID" value="DAD28741.1"/>
    <property type="molecule type" value="Genomic_DNA"/>
</dbReference>
<name>A0A822YB27_NELNU</name>
<evidence type="ECO:0000256" key="1">
    <source>
        <dbReference type="SAM" id="MobiDB-lite"/>
    </source>
</evidence>
<evidence type="ECO:0000313" key="3">
    <source>
        <dbReference type="Proteomes" id="UP000607653"/>
    </source>
</evidence>
<comment type="caution">
    <text evidence="2">The sequence shown here is derived from an EMBL/GenBank/DDBJ whole genome shotgun (WGS) entry which is preliminary data.</text>
</comment>
<proteinExistence type="predicted"/>
<reference evidence="2 3" key="1">
    <citation type="journal article" date="2020" name="Mol. Biol. Evol.">
        <title>Distinct Expression and Methylation Patterns for Genes with Different Fates following a Single Whole-Genome Duplication in Flowering Plants.</title>
        <authorList>
            <person name="Shi T."/>
            <person name="Rahmani R.S."/>
            <person name="Gugger P.F."/>
            <person name="Wang M."/>
            <person name="Li H."/>
            <person name="Zhang Y."/>
            <person name="Li Z."/>
            <person name="Wang Q."/>
            <person name="Van de Peer Y."/>
            <person name="Marchal K."/>
            <person name="Chen J."/>
        </authorList>
    </citation>
    <scope>NUCLEOTIDE SEQUENCE [LARGE SCALE GENOMIC DNA]</scope>
    <source>
        <tissue evidence="2">Leaf</tissue>
    </source>
</reference>
<organism evidence="2 3">
    <name type="scientific">Nelumbo nucifera</name>
    <name type="common">Sacred lotus</name>
    <dbReference type="NCBI Taxonomy" id="4432"/>
    <lineage>
        <taxon>Eukaryota</taxon>
        <taxon>Viridiplantae</taxon>
        <taxon>Streptophyta</taxon>
        <taxon>Embryophyta</taxon>
        <taxon>Tracheophyta</taxon>
        <taxon>Spermatophyta</taxon>
        <taxon>Magnoliopsida</taxon>
        <taxon>Proteales</taxon>
        <taxon>Nelumbonaceae</taxon>
        <taxon>Nelumbo</taxon>
    </lineage>
</organism>
<feature type="compositionally biased region" description="Polar residues" evidence="1">
    <location>
        <begin position="29"/>
        <end position="41"/>
    </location>
</feature>
<gene>
    <name evidence="2" type="ORF">HUJ06_030209</name>
</gene>
<evidence type="ECO:0000313" key="2">
    <source>
        <dbReference type="EMBL" id="DAD28741.1"/>
    </source>
</evidence>
<keyword evidence="3" id="KW-1185">Reference proteome</keyword>
<sequence length="48" mass="5460">MLCNQAEASNPDGFQAMNKKETLLKPQAGFTQTPAETVQYNQKRKFKK</sequence>
<accession>A0A822YB27</accession>